<reference evidence="1" key="1">
    <citation type="submission" date="2021-12" db="EMBL/GenBank/DDBJ databases">
        <title>Alicyclobacillaceae gen. nov., sp. nov., isolated from chalcocite enrichment system.</title>
        <authorList>
            <person name="Jiang Z."/>
        </authorList>
    </citation>
    <scope>NUCLEOTIDE SEQUENCE</scope>
    <source>
        <strain evidence="1">MYW30-H2</strain>
    </source>
</reference>
<keyword evidence="2" id="KW-1185">Reference proteome</keyword>
<organism evidence="1 2">
    <name type="scientific">Fodinisporobacter ferrooxydans</name>
    <dbReference type="NCBI Taxonomy" id="2901836"/>
    <lineage>
        <taxon>Bacteria</taxon>
        <taxon>Bacillati</taxon>
        <taxon>Bacillota</taxon>
        <taxon>Bacilli</taxon>
        <taxon>Bacillales</taxon>
        <taxon>Alicyclobacillaceae</taxon>
        <taxon>Fodinisporobacter</taxon>
    </lineage>
</organism>
<evidence type="ECO:0000313" key="2">
    <source>
        <dbReference type="Proteomes" id="UP000830167"/>
    </source>
</evidence>
<gene>
    <name evidence="1" type="ORF">LSG31_04070</name>
</gene>
<dbReference type="RefSeq" id="WP_347438133.1">
    <property type="nucleotide sequence ID" value="NZ_CP089291.1"/>
</dbReference>
<sequence>MNGQHGQYYVVPSEKRGSCIIDRNRIPYIIGCNLPNICTSQLQKAQTQMISSIVQQEQAVALLLDIYFLLDTGSCSLSICLFQQDHPSFFADLEEAQALYLLPEGTNPLIHNNPSVFMTCLNQKGIGVAITEQLRQTICVMRQTFPLPNVFIPASAPGFSL</sequence>
<evidence type="ECO:0000313" key="1">
    <source>
        <dbReference type="EMBL" id="UOF91438.1"/>
    </source>
</evidence>
<name>A0ABY4CLQ7_9BACL</name>
<dbReference type="Proteomes" id="UP000830167">
    <property type="component" value="Chromosome"/>
</dbReference>
<protein>
    <submittedName>
        <fullName evidence="1">Uncharacterized protein</fullName>
    </submittedName>
</protein>
<accession>A0ABY4CLQ7</accession>
<dbReference type="EMBL" id="CP089291">
    <property type="protein sequence ID" value="UOF91438.1"/>
    <property type="molecule type" value="Genomic_DNA"/>
</dbReference>
<proteinExistence type="predicted"/>